<evidence type="ECO:0000313" key="1">
    <source>
        <dbReference type="EMBL" id="CAB4199453.1"/>
    </source>
</evidence>
<accession>A0A6J5RQE2</accession>
<proteinExistence type="predicted"/>
<protein>
    <submittedName>
        <fullName evidence="1">Uncharacterized protein</fullName>
    </submittedName>
</protein>
<name>A0A6J5RQE2_9CAUD</name>
<sequence length="218" mass="24600">MSRLRERNDYFEWRGDRYAFHQLVDGPVLARLDPDSDDEQTWTLHSRRVISPTGAEVRDIAKQVHGVDLPEMHAGETIVRVRDDGLAARVSALEARVAALEAAPAKSANDDEFHIPETAPIEYADEAEPEPFAEPYVPDFTIIPEALSRYAEADETAEDFRLRLKSYFQRFGIDEGKNFPGGGEPLSGDEKIQMREIDIMLNSDTGKAARLHDWLFAD</sequence>
<gene>
    <name evidence="1" type="ORF">UFOVP1333_49</name>
</gene>
<reference evidence="1" key="1">
    <citation type="submission" date="2020-05" db="EMBL/GenBank/DDBJ databases">
        <authorList>
            <person name="Chiriac C."/>
            <person name="Salcher M."/>
            <person name="Ghai R."/>
            <person name="Kavagutti S V."/>
        </authorList>
    </citation>
    <scope>NUCLEOTIDE SEQUENCE</scope>
</reference>
<dbReference type="EMBL" id="LR797280">
    <property type="protein sequence ID" value="CAB4199453.1"/>
    <property type="molecule type" value="Genomic_DNA"/>
</dbReference>
<organism evidence="1">
    <name type="scientific">uncultured Caudovirales phage</name>
    <dbReference type="NCBI Taxonomy" id="2100421"/>
    <lineage>
        <taxon>Viruses</taxon>
        <taxon>Duplodnaviria</taxon>
        <taxon>Heunggongvirae</taxon>
        <taxon>Uroviricota</taxon>
        <taxon>Caudoviricetes</taxon>
        <taxon>Peduoviridae</taxon>
        <taxon>Maltschvirus</taxon>
        <taxon>Maltschvirus maltsch</taxon>
    </lineage>
</organism>